<protein>
    <submittedName>
        <fullName evidence="1">Uncharacterized protein</fullName>
    </submittedName>
</protein>
<keyword evidence="2" id="KW-1185">Reference proteome</keyword>
<accession>A0A6G0YFE2</accession>
<evidence type="ECO:0000313" key="2">
    <source>
        <dbReference type="Proteomes" id="UP000478052"/>
    </source>
</evidence>
<evidence type="ECO:0000313" key="1">
    <source>
        <dbReference type="EMBL" id="KAF0754930.1"/>
    </source>
</evidence>
<name>A0A6G0YFE2_APHCR</name>
<reference evidence="1 2" key="1">
    <citation type="submission" date="2019-08" db="EMBL/GenBank/DDBJ databases">
        <title>Whole genome of Aphis craccivora.</title>
        <authorList>
            <person name="Voronova N.V."/>
            <person name="Shulinski R.S."/>
            <person name="Bandarenka Y.V."/>
            <person name="Zhorov D.G."/>
            <person name="Warner D."/>
        </authorList>
    </citation>
    <scope>NUCLEOTIDE SEQUENCE [LARGE SCALE GENOMIC DNA]</scope>
    <source>
        <strain evidence="1">180601</strain>
        <tissue evidence="1">Whole Body</tissue>
    </source>
</reference>
<gene>
    <name evidence="1" type="ORF">FWK35_00009959</name>
</gene>
<proteinExistence type="predicted"/>
<organism evidence="1 2">
    <name type="scientific">Aphis craccivora</name>
    <name type="common">Cowpea aphid</name>
    <dbReference type="NCBI Taxonomy" id="307492"/>
    <lineage>
        <taxon>Eukaryota</taxon>
        <taxon>Metazoa</taxon>
        <taxon>Ecdysozoa</taxon>
        <taxon>Arthropoda</taxon>
        <taxon>Hexapoda</taxon>
        <taxon>Insecta</taxon>
        <taxon>Pterygota</taxon>
        <taxon>Neoptera</taxon>
        <taxon>Paraneoptera</taxon>
        <taxon>Hemiptera</taxon>
        <taxon>Sternorrhyncha</taxon>
        <taxon>Aphidomorpha</taxon>
        <taxon>Aphidoidea</taxon>
        <taxon>Aphididae</taxon>
        <taxon>Aphidini</taxon>
        <taxon>Aphis</taxon>
        <taxon>Aphis</taxon>
    </lineage>
</organism>
<dbReference type="Proteomes" id="UP000478052">
    <property type="component" value="Unassembled WGS sequence"/>
</dbReference>
<dbReference type="AlphaFoldDB" id="A0A6G0YFE2"/>
<sequence length="146" mass="17347">MNVEDVLNQSLLLWTKILKIFNTVKDEIDINKTMVTHSNVSYNLNSLYTYLTFGMRNILYKTDYESLNQNPEVGAILHEIFKNLVLCSKYNIINNFLNIYYQFESAVLTRAGIYVYECYVLRNFDQMLKEMDEFSNNLKFDLYMIP</sequence>
<comment type="caution">
    <text evidence="1">The sequence shown here is derived from an EMBL/GenBank/DDBJ whole genome shotgun (WGS) entry which is preliminary data.</text>
</comment>
<dbReference type="EMBL" id="VUJU01004277">
    <property type="protein sequence ID" value="KAF0754930.1"/>
    <property type="molecule type" value="Genomic_DNA"/>
</dbReference>